<accession>A0AAG5D5Y2</accession>
<dbReference type="CDD" id="cd06257">
    <property type="entry name" value="DnaJ"/>
    <property type="match status" value="1"/>
</dbReference>
<dbReference type="SMART" id="SM00271">
    <property type="entry name" value="DnaJ"/>
    <property type="match status" value="1"/>
</dbReference>
<dbReference type="InterPro" id="IPR008971">
    <property type="entry name" value="HSP40/DnaJ_pept-bd"/>
</dbReference>
<dbReference type="GO" id="GO:0005829">
    <property type="term" value="C:cytosol"/>
    <property type="evidence" value="ECO:0007669"/>
    <property type="project" value="TreeGrafter"/>
</dbReference>
<keyword evidence="1" id="KW-0143">Chaperone</keyword>
<dbReference type="SUPFAM" id="SSF46565">
    <property type="entry name" value="Chaperone J-domain"/>
    <property type="match status" value="1"/>
</dbReference>
<dbReference type="Proteomes" id="UP000075880">
    <property type="component" value="Unassembled WGS sequence"/>
</dbReference>
<reference evidence="3" key="1">
    <citation type="submission" date="2024-04" db="UniProtKB">
        <authorList>
            <consortium name="EnsemblMetazoa"/>
        </authorList>
    </citation>
    <scope>IDENTIFICATION</scope>
    <source>
        <strain evidence="3">EBRO</strain>
    </source>
</reference>
<name>A0AAG5D5Y2_ANOAO</name>
<dbReference type="AlphaFoldDB" id="A0AAG5D5Y2"/>
<proteinExistence type="predicted"/>
<evidence type="ECO:0000313" key="4">
    <source>
        <dbReference type="Proteomes" id="UP000075880"/>
    </source>
</evidence>
<dbReference type="InterPro" id="IPR002939">
    <property type="entry name" value="DnaJ_C"/>
</dbReference>
<evidence type="ECO:0000256" key="1">
    <source>
        <dbReference type="ARBA" id="ARBA00023186"/>
    </source>
</evidence>
<organism evidence="3 4">
    <name type="scientific">Anopheles atroparvus</name>
    <name type="common">European mosquito</name>
    <dbReference type="NCBI Taxonomy" id="41427"/>
    <lineage>
        <taxon>Eukaryota</taxon>
        <taxon>Metazoa</taxon>
        <taxon>Ecdysozoa</taxon>
        <taxon>Arthropoda</taxon>
        <taxon>Hexapoda</taxon>
        <taxon>Insecta</taxon>
        <taxon>Pterygota</taxon>
        <taxon>Neoptera</taxon>
        <taxon>Endopterygota</taxon>
        <taxon>Diptera</taxon>
        <taxon>Nematocera</taxon>
        <taxon>Culicoidea</taxon>
        <taxon>Culicidae</taxon>
        <taxon>Anophelinae</taxon>
        <taxon>Anopheles</taxon>
    </lineage>
</organism>
<dbReference type="PROSITE" id="PS50076">
    <property type="entry name" value="DNAJ_2"/>
    <property type="match status" value="1"/>
</dbReference>
<evidence type="ECO:0000313" key="3">
    <source>
        <dbReference type="EnsemblMetazoa" id="ENSAATROPP006259"/>
    </source>
</evidence>
<dbReference type="Gene3D" id="1.10.287.110">
    <property type="entry name" value="DnaJ domain"/>
    <property type="match status" value="1"/>
</dbReference>
<dbReference type="InterPro" id="IPR051339">
    <property type="entry name" value="DnaJ_subfamily_B"/>
</dbReference>
<dbReference type="Pfam" id="PF00226">
    <property type="entry name" value="DnaJ"/>
    <property type="match status" value="1"/>
</dbReference>
<protein>
    <recommendedName>
        <fullName evidence="2">J domain-containing protein</fullName>
    </recommendedName>
</protein>
<dbReference type="PANTHER" id="PTHR24078:SF576">
    <property type="entry name" value="AT19485P-RELATED"/>
    <property type="match status" value="1"/>
</dbReference>
<dbReference type="GO" id="GO:0051087">
    <property type="term" value="F:protein-folding chaperone binding"/>
    <property type="evidence" value="ECO:0007669"/>
    <property type="project" value="TreeGrafter"/>
</dbReference>
<dbReference type="CDD" id="cd10747">
    <property type="entry name" value="DnaJ_C"/>
    <property type="match status" value="1"/>
</dbReference>
<sequence length="295" mass="32815">MDSAIVPYLPLPNGRDYYAILGVDRDASLEDIRKAYYMCASLCHPDRESYDPSKLPIDNLAQAEYWLLVNEAYEVLSDPECRKTFDMIGEHGLKHCWVSPNGTPYRFSGDCSNIFEQFQAAYHGVPNGMREPEGATATPPPRIIPVTVTLEELFYGTAKTIYYSRSITAEGIRTEAMQTVSLAIVPGMVDGTRLVRRGLGDVINHSCGDAYFVLRQLPHRVFFAHGEHLTLILPLPLKTVLLGGAFTITCIDGKPVTLLFDQPYCLGVATTLPGEGMPIPYTNRRGDLKIYYLGK</sequence>
<dbReference type="GO" id="GO:0006457">
    <property type="term" value="P:protein folding"/>
    <property type="evidence" value="ECO:0007669"/>
    <property type="project" value="InterPro"/>
</dbReference>
<feature type="domain" description="J" evidence="2">
    <location>
        <begin position="16"/>
        <end position="89"/>
    </location>
</feature>
<evidence type="ECO:0000259" key="2">
    <source>
        <dbReference type="PROSITE" id="PS50076"/>
    </source>
</evidence>
<dbReference type="EnsemblMetazoa" id="ENSAATROPT006951">
    <property type="protein sequence ID" value="ENSAATROPP006259"/>
    <property type="gene ID" value="ENSAATROPG005657"/>
</dbReference>
<dbReference type="Gene3D" id="2.60.260.20">
    <property type="entry name" value="Urease metallochaperone UreE, N-terminal domain"/>
    <property type="match status" value="2"/>
</dbReference>
<dbReference type="GO" id="GO:0051082">
    <property type="term" value="F:unfolded protein binding"/>
    <property type="evidence" value="ECO:0007669"/>
    <property type="project" value="InterPro"/>
</dbReference>
<dbReference type="PANTHER" id="PTHR24078">
    <property type="entry name" value="DNAJ HOMOLOG SUBFAMILY C MEMBER"/>
    <property type="match status" value="1"/>
</dbReference>
<keyword evidence="4" id="KW-1185">Reference proteome</keyword>
<dbReference type="InterPro" id="IPR001623">
    <property type="entry name" value="DnaJ_domain"/>
</dbReference>
<dbReference type="SUPFAM" id="SSF49493">
    <property type="entry name" value="HSP40/DnaJ peptide-binding domain"/>
    <property type="match status" value="2"/>
</dbReference>
<dbReference type="Pfam" id="PF01556">
    <property type="entry name" value="DnaJ_C"/>
    <property type="match status" value="1"/>
</dbReference>
<dbReference type="InterPro" id="IPR036869">
    <property type="entry name" value="J_dom_sf"/>
</dbReference>
<dbReference type="PRINTS" id="PR00625">
    <property type="entry name" value="JDOMAIN"/>
</dbReference>